<dbReference type="GO" id="GO:0055085">
    <property type="term" value="P:transmembrane transport"/>
    <property type="evidence" value="ECO:0007669"/>
    <property type="project" value="InterPro"/>
</dbReference>
<dbReference type="AlphaFoldDB" id="A0A4R7LQF1"/>
<feature type="transmembrane region" description="Helical" evidence="5">
    <location>
        <begin position="326"/>
        <end position="348"/>
    </location>
</feature>
<evidence type="ECO:0000256" key="1">
    <source>
        <dbReference type="ARBA" id="ARBA00004141"/>
    </source>
</evidence>
<organism evidence="7 8">
    <name type="scientific">Litoreibacter halocynthiae</name>
    <dbReference type="NCBI Taxonomy" id="1242689"/>
    <lineage>
        <taxon>Bacteria</taxon>
        <taxon>Pseudomonadati</taxon>
        <taxon>Pseudomonadota</taxon>
        <taxon>Alphaproteobacteria</taxon>
        <taxon>Rhodobacterales</taxon>
        <taxon>Roseobacteraceae</taxon>
        <taxon>Litoreibacter</taxon>
    </lineage>
</organism>
<feature type="transmembrane region" description="Helical" evidence="5">
    <location>
        <begin position="139"/>
        <end position="163"/>
    </location>
</feature>
<dbReference type="InterPro" id="IPR036513">
    <property type="entry name" value="STAS_dom_sf"/>
</dbReference>
<evidence type="ECO:0000256" key="5">
    <source>
        <dbReference type="SAM" id="Phobius"/>
    </source>
</evidence>
<evidence type="ECO:0000256" key="3">
    <source>
        <dbReference type="ARBA" id="ARBA00022989"/>
    </source>
</evidence>
<evidence type="ECO:0000256" key="4">
    <source>
        <dbReference type="ARBA" id="ARBA00023136"/>
    </source>
</evidence>
<accession>A0A4R7LQF1</accession>
<keyword evidence="8" id="KW-1185">Reference proteome</keyword>
<dbReference type="EMBL" id="SOBH01000001">
    <property type="protein sequence ID" value="TDT77156.1"/>
    <property type="molecule type" value="Genomic_DNA"/>
</dbReference>
<dbReference type="Pfam" id="PF01740">
    <property type="entry name" value="STAS"/>
    <property type="match status" value="1"/>
</dbReference>
<keyword evidence="4 5" id="KW-0472">Membrane</keyword>
<dbReference type="InterPro" id="IPR002645">
    <property type="entry name" value="STAS_dom"/>
</dbReference>
<feature type="transmembrane region" description="Helical" evidence="5">
    <location>
        <begin position="354"/>
        <end position="372"/>
    </location>
</feature>
<evidence type="ECO:0000259" key="6">
    <source>
        <dbReference type="PROSITE" id="PS50801"/>
    </source>
</evidence>
<keyword evidence="3 5" id="KW-1133">Transmembrane helix</keyword>
<dbReference type="Pfam" id="PF00916">
    <property type="entry name" value="Sulfate_transp"/>
    <property type="match status" value="1"/>
</dbReference>
<feature type="transmembrane region" description="Helical" evidence="5">
    <location>
        <begin position="61"/>
        <end position="94"/>
    </location>
</feature>
<keyword evidence="2 5" id="KW-0812">Transmembrane</keyword>
<feature type="transmembrane region" description="Helical" evidence="5">
    <location>
        <begin position="106"/>
        <end position="127"/>
    </location>
</feature>
<dbReference type="InterPro" id="IPR001902">
    <property type="entry name" value="SLC26A/SulP_fam"/>
</dbReference>
<proteinExistence type="predicted"/>
<dbReference type="CDD" id="cd07042">
    <property type="entry name" value="STAS_SulP_like_sulfate_transporter"/>
    <property type="match status" value="1"/>
</dbReference>
<comment type="subcellular location">
    <subcellularLocation>
        <location evidence="1">Membrane</location>
        <topology evidence="1">Multi-pass membrane protein</topology>
    </subcellularLocation>
</comment>
<dbReference type="SUPFAM" id="SSF52091">
    <property type="entry name" value="SpoIIaa-like"/>
    <property type="match status" value="1"/>
</dbReference>
<reference evidence="7 8" key="1">
    <citation type="submission" date="2019-03" db="EMBL/GenBank/DDBJ databases">
        <title>Genomic Encyclopedia of Archaeal and Bacterial Type Strains, Phase II (KMG-II): from individual species to whole genera.</title>
        <authorList>
            <person name="Goeker M."/>
        </authorList>
    </citation>
    <scope>NUCLEOTIDE SEQUENCE [LARGE SCALE GENOMIC DNA]</scope>
    <source>
        <strain evidence="7 8">DSM 29467</strain>
    </source>
</reference>
<comment type="caution">
    <text evidence="7">The sequence shown here is derived from an EMBL/GenBank/DDBJ whole genome shotgun (WGS) entry which is preliminary data.</text>
</comment>
<dbReference type="OrthoDB" id="9769739at2"/>
<dbReference type="InterPro" id="IPR011547">
    <property type="entry name" value="SLC26A/SulP_dom"/>
</dbReference>
<evidence type="ECO:0000313" key="8">
    <source>
        <dbReference type="Proteomes" id="UP000294563"/>
    </source>
</evidence>
<dbReference type="PANTHER" id="PTHR11814">
    <property type="entry name" value="SULFATE TRANSPORTER"/>
    <property type="match status" value="1"/>
</dbReference>
<dbReference type="Proteomes" id="UP000294563">
    <property type="component" value="Unassembled WGS sequence"/>
</dbReference>
<protein>
    <submittedName>
        <fullName evidence="7">SulP family sulfate permease</fullName>
    </submittedName>
</protein>
<evidence type="ECO:0000313" key="7">
    <source>
        <dbReference type="EMBL" id="TDT77156.1"/>
    </source>
</evidence>
<feature type="transmembrane region" description="Helical" evidence="5">
    <location>
        <begin position="393"/>
        <end position="420"/>
    </location>
</feature>
<name>A0A4R7LQF1_9RHOB</name>
<dbReference type="RefSeq" id="WP_134012402.1">
    <property type="nucleotide sequence ID" value="NZ_SOBH01000001.1"/>
</dbReference>
<feature type="transmembrane region" description="Helical" evidence="5">
    <location>
        <begin position="33"/>
        <end position="54"/>
    </location>
</feature>
<feature type="transmembrane region" description="Helical" evidence="5">
    <location>
        <begin position="253"/>
        <end position="275"/>
    </location>
</feature>
<dbReference type="PROSITE" id="PS50801">
    <property type="entry name" value="STAS"/>
    <property type="match status" value="1"/>
</dbReference>
<dbReference type="GO" id="GO:0016020">
    <property type="term" value="C:membrane"/>
    <property type="evidence" value="ECO:0007669"/>
    <property type="project" value="UniProtKB-SubCell"/>
</dbReference>
<sequence length="591" mass="61848">MHHRLTALLSSLNPVRPWFAQVSTSTLKADAIAGVTNAAIVLPQGVAFAIIAGLPPEFGLFTAVFVALIAGVWGSSMIMVSGPTTAISAVIFASMSQFAAPGSQTYIAMVLTLTFMVGAIQIIAGVFKMGGLISFISHSVLIGFTAAAALLIAASQIGGALGIEGGGGGVFERLIHVAAHFGQVNATALIISGATVLSLMVLSQFSKKVPSYIIALAIGAGVAYLLGASDKGVAMFAPLQSIIPTLGAPNLSLGLIAELLPAAATVAFVGLLEAISIGRSFALRRDEPYDSSQEMVGQGLSNAVGSFFQCYAGSGSFTRSGLNADAGAQTPVSTIFAAGFLVILLWVLAPYLEFVPVPAMAGVILFVSYRLINFAEIRHVLTSNRSETAILAATFLTGIFTELDLAIVVGVITSLCVFLYDSAHPIVAVGAPTDVNGRRVFKNAARYNLPECPQISVIRVDGPLFFASVENVEQQFRRVEGGNRVPKTKLMGLKGLWKIDLSGAGLLLKEIRRARKAGADFHIFTTNAPSLTILKRLHVFDELGASNIHNNKAEAIAAAVAAADDDICKDCKLRVFLECAQKPDSSVQGPN</sequence>
<feature type="domain" description="STAS" evidence="6">
    <location>
        <begin position="445"/>
        <end position="559"/>
    </location>
</feature>
<evidence type="ECO:0000256" key="2">
    <source>
        <dbReference type="ARBA" id="ARBA00022692"/>
    </source>
</evidence>
<gene>
    <name evidence="7" type="ORF">BDE40_0435</name>
</gene>
<feature type="transmembrane region" description="Helical" evidence="5">
    <location>
        <begin position="209"/>
        <end position="227"/>
    </location>
</feature>
<feature type="transmembrane region" description="Helical" evidence="5">
    <location>
        <begin position="183"/>
        <end position="202"/>
    </location>
</feature>
<dbReference type="Gene3D" id="3.30.750.24">
    <property type="entry name" value="STAS domain"/>
    <property type="match status" value="1"/>
</dbReference>